<dbReference type="CDD" id="cd00730">
    <property type="entry name" value="rubredoxin"/>
    <property type="match status" value="1"/>
</dbReference>
<protein>
    <submittedName>
        <fullName evidence="8">NADH-dependent nitric oxide reductase NorVW</fullName>
    </submittedName>
</protein>
<dbReference type="Pfam" id="PF18113">
    <property type="entry name" value="Rbx_binding"/>
    <property type="match status" value="1"/>
</dbReference>
<dbReference type="PROSITE" id="PS50902">
    <property type="entry name" value="FLAVODOXIN_LIKE"/>
    <property type="match status" value="1"/>
</dbReference>
<dbReference type="PROSITE" id="PS50903">
    <property type="entry name" value="RUBREDOXIN_LIKE"/>
    <property type="match status" value="1"/>
</dbReference>
<sequence length="883" mass="95290">MSFVVKNNITWVGKLDWELREFHGAEYSTHKGSSYNSYLVREEKVALIDTVWSPYAQEFVDNLEKEIDLERIDYIIANHAEIDHSGALPALLARIPDTPIYCTENGVKSLKGHFHKDWNFRIVKTGDTLDLGNGKQLVFVEAPMLHWPDSMLTYLSGDAVLFSNDAFGQHYASEKMYNDLVDQDELRAECLKYYANILTPFSPLVTAKIKEVLSFNLPLDMICPAHGVIWRDNPAQIVEQYLAWADDYQENQITLVYDTMWNGTRHMAEAITRGIRAADPAVEVKMFNLALSDKNDVLTQVFKSKGVLIGSPTVNNGMLPQVAALLEEMRGLRFRGKYASPFGSHGWSGGAVDRIGERLEEAGFNVASGIKALWKPTEDALADCVAFGQRIAQEWRGSPEPANVIESTAAAAQPAPARPAPKPAAAAVRNTLPESASAMRCRVCGWIYDPAQGTPAQGIAAGTPWSDIPDTFLCPECFLGKSVFEPLRRMPSGAGATTAAASQSAPVVIVGGGSATYQLVRAFRALDPHTPVVVVTADDGADYSKPQLVHGFSRRLGAADFVERTAAQLAHEFGITVRTHTRVDAIDRKRKTVRIGDETLPYRDLVLALGANPWIPPLEGNATDRMITLNNLADYENYLRHVSAGERVLVIGAGLVGTEIALDLAEGGQQVWLTDSSPHSLAKLLPEFVSRHLEATLAQKGCRLHLGHRVTALDSSGGAIAAQLSDGTTVEVDTVIAAAGLRPRTALAGAAGLRINRGIQVDAYLQSSAEHIYALGDCAEIEGLVLPFMQPLALSAQALAKTLAGEPTPVCLPAMPTVVKTPALPIQVGGRTVADGLNWTVEGDESGLTGKAHNGDGELVGYVVTGVHLGNGAALLQQLPALL</sequence>
<gene>
    <name evidence="8" type="ORF">Tchl_0226</name>
</gene>
<dbReference type="InterPro" id="IPR029039">
    <property type="entry name" value="Flavoprotein-like_sf"/>
</dbReference>
<dbReference type="SUPFAM" id="SSF56281">
    <property type="entry name" value="Metallo-hydrolase/oxidoreductase"/>
    <property type="match status" value="1"/>
</dbReference>
<evidence type="ECO:0000313" key="8">
    <source>
        <dbReference type="EMBL" id="APR03099.1"/>
    </source>
</evidence>
<dbReference type="RefSeq" id="WP_075146766.1">
    <property type="nucleotide sequence ID" value="NZ_CP018839.1"/>
</dbReference>
<dbReference type="Pfam" id="PF19583">
    <property type="entry name" value="ODP"/>
    <property type="match status" value="1"/>
</dbReference>
<dbReference type="Pfam" id="PF00258">
    <property type="entry name" value="Flavodoxin_1"/>
    <property type="match status" value="1"/>
</dbReference>
<keyword evidence="9" id="KW-1185">Reference proteome</keyword>
<dbReference type="InterPro" id="IPR041364">
    <property type="entry name" value="Rbx-bd"/>
</dbReference>
<dbReference type="SUPFAM" id="SSF52218">
    <property type="entry name" value="Flavoproteins"/>
    <property type="match status" value="1"/>
</dbReference>
<evidence type="ECO:0000313" key="9">
    <source>
        <dbReference type="Proteomes" id="UP000185739"/>
    </source>
</evidence>
<keyword evidence="7" id="KW-0408">Iron</keyword>
<dbReference type="SUPFAM" id="SSF51905">
    <property type="entry name" value="FAD/NAD(P)-binding domain"/>
    <property type="match status" value="1"/>
</dbReference>
<dbReference type="GO" id="GO:0005506">
    <property type="term" value="F:iron ion binding"/>
    <property type="evidence" value="ECO:0007669"/>
    <property type="project" value="InterPro"/>
</dbReference>
<dbReference type="KEGG" id="tcl:Tchl_0226"/>
<dbReference type="Proteomes" id="UP000185739">
    <property type="component" value="Chromosome"/>
</dbReference>
<dbReference type="PRINTS" id="PR00368">
    <property type="entry name" value="FADPNR"/>
</dbReference>
<reference evidence="8 9" key="1">
    <citation type="submission" date="2016-12" db="EMBL/GenBank/DDBJ databases">
        <title>Complete genome sequence of Thauera chlorobenzoica, a Betaproteobacterium degrading haloaromatics anaerobically to CO2 and halides.</title>
        <authorList>
            <person name="Goris T."/>
            <person name="Mergelsberg M."/>
            <person name="Boll M."/>
        </authorList>
    </citation>
    <scope>NUCLEOTIDE SEQUENCE [LARGE SCALE GENOMIC DNA]</scope>
    <source>
        <strain evidence="8 9">3CB1</strain>
    </source>
</reference>
<comment type="similarity">
    <text evidence="1">In the N-terminal section; belongs to the zinc metallo-hydrolase group 3 family.</text>
</comment>
<organism evidence="8 9">
    <name type="scientific">Thauera chlorobenzoica</name>
    <dbReference type="NCBI Taxonomy" id="96773"/>
    <lineage>
        <taxon>Bacteria</taxon>
        <taxon>Pseudomonadati</taxon>
        <taxon>Pseudomonadota</taxon>
        <taxon>Betaproteobacteria</taxon>
        <taxon>Rhodocyclales</taxon>
        <taxon>Zoogloeaceae</taxon>
        <taxon>Thauera</taxon>
    </lineage>
</organism>
<keyword evidence="4" id="KW-0288">FMN</keyword>
<dbReference type="InterPro" id="IPR024934">
    <property type="entry name" value="Rubredoxin-like_dom"/>
</dbReference>
<keyword evidence="6" id="KW-0249">Electron transport</keyword>
<dbReference type="AlphaFoldDB" id="A0A1H5Z205"/>
<dbReference type="Gene3D" id="3.30.390.120">
    <property type="match status" value="1"/>
</dbReference>
<evidence type="ECO:0000256" key="1">
    <source>
        <dbReference type="ARBA" id="ARBA00007121"/>
    </source>
</evidence>
<dbReference type="PANTHER" id="PTHR43717:SF1">
    <property type="entry name" value="ANAEROBIC NITRIC OXIDE REDUCTASE FLAVORUBREDOXIN"/>
    <property type="match status" value="1"/>
</dbReference>
<evidence type="ECO:0000256" key="5">
    <source>
        <dbReference type="ARBA" id="ARBA00022723"/>
    </source>
</evidence>
<dbReference type="InterPro" id="IPR036188">
    <property type="entry name" value="FAD/NAD-bd_sf"/>
</dbReference>
<accession>A0A1H5Z205</accession>
<dbReference type="Gene3D" id="2.20.28.10">
    <property type="match status" value="1"/>
</dbReference>
<dbReference type="Pfam" id="PF07992">
    <property type="entry name" value="Pyr_redox_2"/>
    <property type="match status" value="1"/>
</dbReference>
<dbReference type="InterPro" id="IPR045761">
    <property type="entry name" value="ODP_dom"/>
</dbReference>
<evidence type="ECO:0000256" key="2">
    <source>
        <dbReference type="ARBA" id="ARBA00022448"/>
    </source>
</evidence>
<dbReference type="InterPro" id="IPR036866">
    <property type="entry name" value="RibonucZ/Hydroxyglut_hydro"/>
</dbReference>
<dbReference type="PRINTS" id="PR00411">
    <property type="entry name" value="PNDRDTASEI"/>
</dbReference>
<keyword evidence="5" id="KW-0479">Metal-binding</keyword>
<dbReference type="PRINTS" id="PR00163">
    <property type="entry name" value="RUBREDOXIN"/>
</dbReference>
<evidence type="ECO:0000256" key="3">
    <source>
        <dbReference type="ARBA" id="ARBA00022630"/>
    </source>
</evidence>
<evidence type="ECO:0000256" key="4">
    <source>
        <dbReference type="ARBA" id="ARBA00022643"/>
    </source>
</evidence>
<dbReference type="SMART" id="SM00849">
    <property type="entry name" value="Lactamase_B"/>
    <property type="match status" value="1"/>
</dbReference>
<dbReference type="PANTHER" id="PTHR43717">
    <property type="entry name" value="ANAEROBIC NITRIC OXIDE REDUCTASE FLAVORUBREDOXIN"/>
    <property type="match status" value="1"/>
</dbReference>
<dbReference type="NCBIfam" id="NF003437">
    <property type="entry name" value="PRK04965.1"/>
    <property type="match status" value="1"/>
</dbReference>
<evidence type="ECO:0000256" key="6">
    <source>
        <dbReference type="ARBA" id="ARBA00022982"/>
    </source>
</evidence>
<dbReference type="InterPro" id="IPR001279">
    <property type="entry name" value="Metallo-B-lactamas"/>
</dbReference>
<dbReference type="CDD" id="cd07709">
    <property type="entry name" value="flavodiiron_proteins_MBL-fold"/>
    <property type="match status" value="1"/>
</dbReference>
<dbReference type="InterPro" id="IPR008254">
    <property type="entry name" value="Flavodoxin/NO_synth"/>
</dbReference>
<dbReference type="InterPro" id="IPR023753">
    <property type="entry name" value="FAD/NAD-binding_dom"/>
</dbReference>
<dbReference type="Gene3D" id="3.50.50.60">
    <property type="entry name" value="FAD/NAD(P)-binding domain"/>
    <property type="match status" value="2"/>
</dbReference>
<dbReference type="GO" id="GO:0010181">
    <property type="term" value="F:FMN binding"/>
    <property type="evidence" value="ECO:0007669"/>
    <property type="project" value="InterPro"/>
</dbReference>
<dbReference type="InterPro" id="IPR024935">
    <property type="entry name" value="Rubredoxin_dom"/>
</dbReference>
<dbReference type="EMBL" id="CP018839">
    <property type="protein sequence ID" value="APR03099.1"/>
    <property type="molecule type" value="Genomic_DNA"/>
</dbReference>
<keyword evidence="3" id="KW-0285">Flavoprotein</keyword>
<name>A0A1H5Z205_9RHOO</name>
<dbReference type="OrthoDB" id="9800607at2"/>
<dbReference type="Gene3D" id="3.60.15.10">
    <property type="entry name" value="Ribonuclease Z/Hydroxyacylglutathione hydrolase-like"/>
    <property type="match status" value="1"/>
</dbReference>
<keyword evidence="2" id="KW-0813">Transport</keyword>
<evidence type="ECO:0000256" key="7">
    <source>
        <dbReference type="ARBA" id="ARBA00023004"/>
    </source>
</evidence>
<dbReference type="NCBIfam" id="NF003954">
    <property type="entry name" value="PRK05452.1"/>
    <property type="match status" value="1"/>
</dbReference>
<dbReference type="Gene3D" id="3.40.50.360">
    <property type="match status" value="1"/>
</dbReference>
<dbReference type="NCBIfam" id="NF008887">
    <property type="entry name" value="PRK11921.1"/>
    <property type="match status" value="1"/>
</dbReference>
<dbReference type="GO" id="GO:0016491">
    <property type="term" value="F:oxidoreductase activity"/>
    <property type="evidence" value="ECO:0007669"/>
    <property type="project" value="InterPro"/>
</dbReference>
<proteinExistence type="inferred from homology"/>
<dbReference type="Pfam" id="PF00301">
    <property type="entry name" value="Rubredoxin"/>
    <property type="match status" value="1"/>
</dbReference>
<dbReference type="STRING" id="96773.Tchl_0226"/>
<dbReference type="SUPFAM" id="SSF57802">
    <property type="entry name" value="Rubredoxin-like"/>
    <property type="match status" value="1"/>
</dbReference>